<feature type="region of interest" description="Disordered" evidence="1">
    <location>
        <begin position="190"/>
        <end position="214"/>
    </location>
</feature>
<feature type="compositionally biased region" description="Low complexity" evidence="1">
    <location>
        <begin position="444"/>
        <end position="453"/>
    </location>
</feature>
<reference evidence="3" key="2">
    <citation type="submission" date="2015-01" db="EMBL/GenBank/DDBJ databases">
        <title>Evolutionary Origins and Diversification of the Mycorrhizal Mutualists.</title>
        <authorList>
            <consortium name="DOE Joint Genome Institute"/>
            <consortium name="Mycorrhizal Genomics Consortium"/>
            <person name="Kohler A."/>
            <person name="Kuo A."/>
            <person name="Nagy L.G."/>
            <person name="Floudas D."/>
            <person name="Copeland A."/>
            <person name="Barry K.W."/>
            <person name="Cichocki N."/>
            <person name="Veneault-Fourrey C."/>
            <person name="LaButti K."/>
            <person name="Lindquist E.A."/>
            <person name="Lipzen A."/>
            <person name="Lundell T."/>
            <person name="Morin E."/>
            <person name="Murat C."/>
            <person name="Riley R."/>
            <person name="Ohm R."/>
            <person name="Sun H."/>
            <person name="Tunlid A."/>
            <person name="Henrissat B."/>
            <person name="Grigoriev I.V."/>
            <person name="Hibbett D.S."/>
            <person name="Martin F."/>
        </authorList>
    </citation>
    <scope>NUCLEOTIDE SEQUENCE [LARGE SCALE GENOMIC DNA]</scope>
    <source>
        <strain evidence="3">MAFF 305830</strain>
    </source>
</reference>
<feature type="compositionally biased region" description="Low complexity" evidence="1">
    <location>
        <begin position="372"/>
        <end position="389"/>
    </location>
</feature>
<feature type="compositionally biased region" description="Basic and acidic residues" evidence="1">
    <location>
        <begin position="361"/>
        <end position="371"/>
    </location>
</feature>
<reference evidence="2 3" key="1">
    <citation type="submission" date="2014-04" db="EMBL/GenBank/DDBJ databases">
        <authorList>
            <consortium name="DOE Joint Genome Institute"/>
            <person name="Kuo A."/>
            <person name="Zuccaro A."/>
            <person name="Kohler A."/>
            <person name="Nagy L.G."/>
            <person name="Floudas D."/>
            <person name="Copeland A."/>
            <person name="Barry K.W."/>
            <person name="Cichocki N."/>
            <person name="Veneault-Fourrey C."/>
            <person name="LaButti K."/>
            <person name="Lindquist E.A."/>
            <person name="Lipzen A."/>
            <person name="Lundell T."/>
            <person name="Morin E."/>
            <person name="Murat C."/>
            <person name="Sun H."/>
            <person name="Tunlid A."/>
            <person name="Henrissat B."/>
            <person name="Grigoriev I.V."/>
            <person name="Hibbett D.S."/>
            <person name="Martin F."/>
            <person name="Nordberg H.P."/>
            <person name="Cantor M.N."/>
            <person name="Hua S.X."/>
        </authorList>
    </citation>
    <scope>NUCLEOTIDE SEQUENCE [LARGE SCALE GENOMIC DNA]</scope>
    <source>
        <strain evidence="2 3">MAFF 305830</strain>
    </source>
</reference>
<feature type="compositionally biased region" description="Low complexity" evidence="1">
    <location>
        <begin position="97"/>
        <end position="112"/>
    </location>
</feature>
<feature type="region of interest" description="Disordered" evidence="1">
    <location>
        <begin position="648"/>
        <end position="671"/>
    </location>
</feature>
<keyword evidence="3" id="KW-1185">Reference proteome</keyword>
<dbReference type="Proteomes" id="UP000054097">
    <property type="component" value="Unassembled WGS sequence"/>
</dbReference>
<feature type="compositionally biased region" description="Polar residues" evidence="1">
    <location>
        <begin position="518"/>
        <end position="527"/>
    </location>
</feature>
<dbReference type="AlphaFoldDB" id="A0A0C3B921"/>
<feature type="compositionally biased region" description="Basic and acidic residues" evidence="1">
    <location>
        <begin position="501"/>
        <end position="510"/>
    </location>
</feature>
<feature type="compositionally biased region" description="Polar residues" evidence="1">
    <location>
        <begin position="409"/>
        <end position="423"/>
    </location>
</feature>
<name>A0A0C3B921_SERVB</name>
<dbReference type="HOGENOM" id="CLU_391892_0_0_1"/>
<feature type="region of interest" description="Disordered" evidence="1">
    <location>
        <begin position="253"/>
        <end position="284"/>
    </location>
</feature>
<evidence type="ECO:0000256" key="1">
    <source>
        <dbReference type="SAM" id="MobiDB-lite"/>
    </source>
</evidence>
<feature type="compositionally biased region" description="Polar residues" evidence="1">
    <location>
        <begin position="271"/>
        <end position="284"/>
    </location>
</feature>
<feature type="compositionally biased region" description="Polar residues" evidence="1">
    <location>
        <begin position="321"/>
        <end position="342"/>
    </location>
</feature>
<dbReference type="EMBL" id="KN824278">
    <property type="protein sequence ID" value="KIM33315.1"/>
    <property type="molecule type" value="Genomic_DNA"/>
</dbReference>
<evidence type="ECO:0000313" key="2">
    <source>
        <dbReference type="EMBL" id="KIM33315.1"/>
    </source>
</evidence>
<feature type="compositionally biased region" description="Pro residues" evidence="1">
    <location>
        <begin position="553"/>
        <end position="562"/>
    </location>
</feature>
<feature type="compositionally biased region" description="Pro residues" evidence="1">
    <location>
        <begin position="197"/>
        <end position="208"/>
    </location>
</feature>
<proteinExistence type="predicted"/>
<feature type="compositionally biased region" description="Polar residues" evidence="1">
    <location>
        <begin position="470"/>
        <end position="480"/>
    </location>
</feature>
<feature type="compositionally biased region" description="Polar residues" evidence="1">
    <location>
        <begin position="656"/>
        <end position="671"/>
    </location>
</feature>
<evidence type="ECO:0000313" key="3">
    <source>
        <dbReference type="Proteomes" id="UP000054097"/>
    </source>
</evidence>
<dbReference type="PRINTS" id="PR01217">
    <property type="entry name" value="PRICHEXTENSN"/>
</dbReference>
<feature type="region of interest" description="Disordered" evidence="1">
    <location>
        <begin position="1"/>
        <end position="20"/>
    </location>
</feature>
<dbReference type="OrthoDB" id="3261862at2759"/>
<feature type="compositionally biased region" description="Basic residues" evidence="1">
    <location>
        <begin position="60"/>
        <end position="70"/>
    </location>
</feature>
<gene>
    <name evidence="2" type="ORF">M408DRAFT_326078</name>
</gene>
<protein>
    <submittedName>
        <fullName evidence="2">Uncharacterized protein</fullName>
    </submittedName>
</protein>
<feature type="region of interest" description="Disordered" evidence="1">
    <location>
        <begin position="27"/>
        <end position="138"/>
    </location>
</feature>
<sequence length="704" mass="76153">MANVVDGNVLNYSRPILGSSSSTVMLPATATSAGPHSPPPPARPVRAPGRARTDDESKGIKRTFRARARSLPRVSSSSPPPPSISSSGSTVFTPRTRQQQQRDSILSQQSSLYPPSTVTTTSAFSGPETPPEQPLTDLPLLDVDDVSYRLKLLVKNNYFLPPPHVKPTPDQLSALPTTPLKSPTLRALFRPNKSPKTQPPVPPPPIPNQAPVYKPKITRPQNRVVVIRETLPELIPEPFPCSEEYSSPIETLFVDPTDDVDGAHQAIEPSPVSTNQGTNSTTPTDWRTDLLAQAVGLSFVSPPPRKQSLPPEQRPPLGQPISLNITSRQSDQASLKPSSIQTPALKPSVGQSSALKPPPRPPRERNRRPDESPLNSSPSSPNNSIQNHSPVRDDQEQENGIPEPEPIRTSFTQSPRPSFSQSIPHAPSPFGQPMSPPTARFSGTTERTQSTTTLHYSEHEHDTAGRYSVSRPSFSASSIHSEPRPSMAESRVSHYSTTFGDRTRDAERHSRASARSSDGTASNSRRSSLAYLRDTRSRSMSPSRGTPTTSTFEPPPVPPLPQSVPTNGGTEVSTVIYVHSTGALSNTALDASTAAAAARLDPKRGITNAPPSPSSPRFFGIKSPKNASTGKLAPATVDVDILLKDMVDEDDHSHEGSTNTSVEAWQHSQISQEAARKFDGMVEQHIESEKDRFRQIANRGGKSD</sequence>
<feature type="region of interest" description="Disordered" evidence="1">
    <location>
        <begin position="300"/>
        <end position="568"/>
    </location>
</feature>
<accession>A0A0C3B921</accession>
<feature type="compositionally biased region" description="Polar residues" evidence="1">
    <location>
        <begin position="113"/>
        <end position="124"/>
    </location>
</feature>
<organism evidence="2 3">
    <name type="scientific">Serendipita vermifera MAFF 305830</name>
    <dbReference type="NCBI Taxonomy" id="933852"/>
    <lineage>
        <taxon>Eukaryota</taxon>
        <taxon>Fungi</taxon>
        <taxon>Dikarya</taxon>
        <taxon>Basidiomycota</taxon>
        <taxon>Agaricomycotina</taxon>
        <taxon>Agaricomycetes</taxon>
        <taxon>Sebacinales</taxon>
        <taxon>Serendipitaceae</taxon>
        <taxon>Serendipita</taxon>
    </lineage>
</organism>